<dbReference type="Pfam" id="PF12796">
    <property type="entry name" value="Ank_2"/>
    <property type="match status" value="1"/>
</dbReference>
<dbReference type="PATRIC" id="fig|1454001.3.peg.718"/>
<accession>A0A011MGH6</accession>
<evidence type="ECO:0000256" key="1">
    <source>
        <dbReference type="ARBA" id="ARBA00022737"/>
    </source>
</evidence>
<keyword evidence="4" id="KW-0732">Signal</keyword>
<protein>
    <submittedName>
        <fullName evidence="5">Ankyrin repeat protein</fullName>
    </submittedName>
</protein>
<dbReference type="AlphaFoldDB" id="A0A011MGH6"/>
<feature type="repeat" description="ANK" evidence="3">
    <location>
        <begin position="148"/>
        <end position="180"/>
    </location>
</feature>
<dbReference type="STRING" id="1454001.AW08_00774"/>
<evidence type="ECO:0000313" key="6">
    <source>
        <dbReference type="Proteomes" id="UP000020218"/>
    </source>
</evidence>
<reference evidence="5" key="1">
    <citation type="submission" date="2014-02" db="EMBL/GenBank/DDBJ databases">
        <title>Expanding our view of genomic diversity in Candidatus Accumulibacter clades.</title>
        <authorList>
            <person name="Skennerton C.T."/>
            <person name="Barr J.J."/>
            <person name="Slater F.R."/>
            <person name="Bond P.L."/>
            <person name="Tyson G.W."/>
        </authorList>
    </citation>
    <scope>NUCLEOTIDE SEQUENCE [LARGE SCALE GENOMIC DNA]</scope>
</reference>
<evidence type="ECO:0000256" key="2">
    <source>
        <dbReference type="ARBA" id="ARBA00023043"/>
    </source>
</evidence>
<keyword evidence="1" id="KW-0677">Repeat</keyword>
<evidence type="ECO:0000256" key="4">
    <source>
        <dbReference type="SAM" id="SignalP"/>
    </source>
</evidence>
<feature type="chain" id="PRO_5001462061" evidence="4">
    <location>
        <begin position="21"/>
        <end position="218"/>
    </location>
</feature>
<dbReference type="Pfam" id="PF00023">
    <property type="entry name" value="Ank"/>
    <property type="match status" value="1"/>
</dbReference>
<sequence>MKILAFLFALWIPTMAAAGAYEDMEEALISGNTAWAIQLINRGMDVNSVDAAGNTLLMQCVQRENLDFLDYLVKRRARLNTRNRNGETALSLAAYKGLLPFVKRLVEAGADVNLYGWSPLIYAAFSGRTAVAEYLLTKGAEVNATTPNGSTALLFAARFGHIEIVELLLQNKADPNMANDRGATAIDWALKSENTDIADLLRKAGGRAGTPPANPASR</sequence>
<comment type="caution">
    <text evidence="5">The sequence shown here is derived from an EMBL/GenBank/DDBJ whole genome shotgun (WGS) entry which is preliminary data.</text>
</comment>
<gene>
    <name evidence="5" type="ORF">AW08_00774</name>
</gene>
<feature type="signal peptide" evidence="4">
    <location>
        <begin position="1"/>
        <end position="20"/>
    </location>
</feature>
<feature type="repeat" description="ANK" evidence="3">
    <location>
        <begin position="115"/>
        <end position="147"/>
    </location>
</feature>
<dbReference type="InterPro" id="IPR036770">
    <property type="entry name" value="Ankyrin_rpt-contain_sf"/>
</dbReference>
<dbReference type="Gene3D" id="1.25.40.20">
    <property type="entry name" value="Ankyrin repeat-containing domain"/>
    <property type="match status" value="2"/>
</dbReference>
<dbReference type="SUPFAM" id="SSF48403">
    <property type="entry name" value="Ankyrin repeat"/>
    <property type="match status" value="1"/>
</dbReference>
<dbReference type="InterPro" id="IPR002110">
    <property type="entry name" value="Ankyrin_rpt"/>
</dbReference>
<organism evidence="5 6">
    <name type="scientific">Candidatus Accumulibacter adjunctus</name>
    <dbReference type="NCBI Taxonomy" id="1454001"/>
    <lineage>
        <taxon>Bacteria</taxon>
        <taxon>Pseudomonadati</taxon>
        <taxon>Pseudomonadota</taxon>
        <taxon>Betaproteobacteria</taxon>
        <taxon>Candidatus Accumulibacter</taxon>
    </lineage>
</organism>
<proteinExistence type="predicted"/>
<evidence type="ECO:0000313" key="5">
    <source>
        <dbReference type="EMBL" id="EXI68948.1"/>
    </source>
</evidence>
<dbReference type="SMART" id="SM00248">
    <property type="entry name" value="ANK"/>
    <property type="match status" value="5"/>
</dbReference>
<evidence type="ECO:0000256" key="3">
    <source>
        <dbReference type="PROSITE-ProRule" id="PRU00023"/>
    </source>
</evidence>
<feature type="repeat" description="ANK" evidence="3">
    <location>
        <begin position="85"/>
        <end position="117"/>
    </location>
</feature>
<keyword evidence="2 3" id="KW-0040">ANK repeat</keyword>
<dbReference type="PROSITE" id="PS50297">
    <property type="entry name" value="ANK_REP_REGION"/>
    <property type="match status" value="3"/>
</dbReference>
<dbReference type="PANTHER" id="PTHR24171">
    <property type="entry name" value="ANKYRIN REPEAT DOMAIN-CONTAINING PROTEIN 39-RELATED"/>
    <property type="match status" value="1"/>
</dbReference>
<dbReference type="Proteomes" id="UP000020218">
    <property type="component" value="Unassembled WGS sequence"/>
</dbReference>
<name>A0A011MGH6_9PROT</name>
<dbReference type="PROSITE" id="PS50088">
    <property type="entry name" value="ANK_REPEAT"/>
    <property type="match status" value="3"/>
</dbReference>
<dbReference type="EMBL" id="JFAX01000003">
    <property type="protein sequence ID" value="EXI68948.1"/>
    <property type="molecule type" value="Genomic_DNA"/>
</dbReference>
<keyword evidence="6" id="KW-1185">Reference proteome</keyword>